<proteinExistence type="predicted"/>
<keyword evidence="2" id="KW-1185">Reference proteome</keyword>
<name>A0ABY4R0X7_9ACTN</name>
<dbReference type="RefSeq" id="WP_249773159.1">
    <property type="nucleotide sequence ID" value="NZ_CP097332.1"/>
</dbReference>
<gene>
    <name evidence="1" type="ORF">M6D93_04480</name>
</gene>
<organism evidence="1 2">
    <name type="scientific">Jatrophihabitans telluris</name>
    <dbReference type="NCBI Taxonomy" id="2038343"/>
    <lineage>
        <taxon>Bacteria</taxon>
        <taxon>Bacillati</taxon>
        <taxon>Actinomycetota</taxon>
        <taxon>Actinomycetes</taxon>
        <taxon>Jatrophihabitantales</taxon>
        <taxon>Jatrophihabitantaceae</taxon>
        <taxon>Jatrophihabitans</taxon>
    </lineage>
</organism>
<sequence>MSYDLFFQGFIAGESAGSRRSEMLAVLAPHIAERRGAFLRIEIGDGAADIYLSDDGMMANHISGTDPWDLLVTGAKSANWVILPIDGPICVTGPSQREQRPEGLGEGIVVVTSGAELRAAIDIH</sequence>
<reference evidence="1" key="1">
    <citation type="journal article" date="2018" name="Int. J. Syst. Evol. Microbiol.">
        <title>Jatrophihabitans telluris sp. nov., isolated from sediment soil of lava forest wetlands and the emended description of the genus Jatrophihabitans.</title>
        <authorList>
            <person name="Lee K.C."/>
            <person name="Suh M.K."/>
            <person name="Eom M.K."/>
            <person name="Kim K.K."/>
            <person name="Kim J.S."/>
            <person name="Kim D.S."/>
            <person name="Ko S.H."/>
            <person name="Shin Y.K."/>
            <person name="Lee J.S."/>
        </authorList>
    </citation>
    <scope>NUCLEOTIDE SEQUENCE</scope>
    <source>
        <strain evidence="1">N237</strain>
    </source>
</reference>
<protein>
    <submittedName>
        <fullName evidence="1">Uncharacterized protein</fullName>
    </submittedName>
</protein>
<evidence type="ECO:0000313" key="2">
    <source>
        <dbReference type="Proteomes" id="UP001056336"/>
    </source>
</evidence>
<dbReference type="Proteomes" id="UP001056336">
    <property type="component" value="Chromosome"/>
</dbReference>
<dbReference type="EMBL" id="CP097332">
    <property type="protein sequence ID" value="UQX89263.1"/>
    <property type="molecule type" value="Genomic_DNA"/>
</dbReference>
<accession>A0ABY4R0X7</accession>
<reference evidence="1" key="2">
    <citation type="submission" date="2022-05" db="EMBL/GenBank/DDBJ databases">
        <authorList>
            <person name="Kim J.-S."/>
            <person name="Lee K."/>
            <person name="Suh M."/>
            <person name="Eom M."/>
            <person name="Kim J.-S."/>
            <person name="Kim D.-S."/>
            <person name="Ko S.-H."/>
            <person name="Shin Y."/>
            <person name="Lee J.-S."/>
        </authorList>
    </citation>
    <scope>NUCLEOTIDE SEQUENCE</scope>
    <source>
        <strain evidence="1">N237</strain>
    </source>
</reference>
<evidence type="ECO:0000313" key="1">
    <source>
        <dbReference type="EMBL" id="UQX89263.1"/>
    </source>
</evidence>